<proteinExistence type="predicted"/>
<evidence type="ECO:0000313" key="1">
    <source>
        <dbReference type="EMBL" id="CUN26270.1"/>
    </source>
</evidence>
<dbReference type="Proteomes" id="UP000095597">
    <property type="component" value="Unassembled WGS sequence"/>
</dbReference>
<dbReference type="RefSeq" id="WP_055194015.1">
    <property type="nucleotide sequence ID" value="NZ_CYXO01000028.1"/>
</dbReference>
<gene>
    <name evidence="2" type="ORF">ERS852408_00823</name>
    <name evidence="1" type="ORF">ERS852573_02977</name>
</gene>
<evidence type="ECO:0000313" key="4">
    <source>
        <dbReference type="Proteomes" id="UP000095597"/>
    </source>
</evidence>
<organism evidence="2 3">
    <name type="scientific">Dorea longicatena</name>
    <dbReference type="NCBI Taxonomy" id="88431"/>
    <lineage>
        <taxon>Bacteria</taxon>
        <taxon>Bacillati</taxon>
        <taxon>Bacillota</taxon>
        <taxon>Clostridia</taxon>
        <taxon>Lachnospirales</taxon>
        <taxon>Lachnospiraceae</taxon>
        <taxon>Dorea</taxon>
    </lineage>
</organism>
<dbReference type="EMBL" id="CYYM01000003">
    <property type="protein sequence ID" value="CUN72941.1"/>
    <property type="molecule type" value="Genomic_DNA"/>
</dbReference>
<dbReference type="AlphaFoldDB" id="A0A173Z9D9"/>
<evidence type="ECO:0008006" key="5">
    <source>
        <dbReference type="Google" id="ProtNLM"/>
    </source>
</evidence>
<dbReference type="EMBL" id="CYXO01000028">
    <property type="protein sequence ID" value="CUN26270.1"/>
    <property type="molecule type" value="Genomic_DNA"/>
</dbReference>
<name>A0A173Z9D9_9FIRM</name>
<sequence>MSEELKGRELGWDDEIEKGADYVLLPEGEYDFTIESFERGRFEGSDKVPACPRAELKVKVEAPEGMCLMNESLLLYDRMQWKLAEFFLSIGAEEVNGKVKMNWNIVPRATGRVIIEQRADRKDPSKKYNHVKKFLPKAKKEYKAGSF</sequence>
<protein>
    <recommendedName>
        <fullName evidence="5">DUF669 domain-containing protein</fullName>
    </recommendedName>
</protein>
<evidence type="ECO:0000313" key="3">
    <source>
        <dbReference type="Proteomes" id="UP000095380"/>
    </source>
</evidence>
<accession>A0A173Z9D9</accession>
<evidence type="ECO:0000313" key="2">
    <source>
        <dbReference type="EMBL" id="CUN72941.1"/>
    </source>
</evidence>
<dbReference type="Proteomes" id="UP000095380">
    <property type="component" value="Unassembled WGS sequence"/>
</dbReference>
<dbReference type="OrthoDB" id="1645191at2"/>
<reference evidence="3 4" key="1">
    <citation type="submission" date="2015-09" db="EMBL/GenBank/DDBJ databases">
        <authorList>
            <consortium name="Pathogen Informatics"/>
        </authorList>
    </citation>
    <scope>NUCLEOTIDE SEQUENCE [LARGE SCALE GENOMIC DNA]</scope>
    <source>
        <strain evidence="2 3">2789STDY5608851</strain>
        <strain evidence="1 4">2789STDY5834961</strain>
    </source>
</reference>